<sequence length="546" mass="62019">MSEKAFFKTSTRSLNLNASSITPSQLAKLFKISVDDIMLQDSDGNIIMVEGNAFDQRLIANKTYNVIDNSKDNKEISAKAAMSLMPSETQRMDIIEKITNDQVIKTLNEPAKELSNLIKACACIEYLLITAATSPDYPLISSAVEEFHYLTNPNSMKVSVTQVSQEMIQLIQKNKIDLDFINLKTTFVSDQFKYILPAIWSKNSDIIDRTSRQMKDATTVCVKKSQSCADRCEHVINVVAELIKGLIGAQSDVKSKDEALKQTLSQLDEQIKLVQKKHDRRQNELEDQQKKFDTAWQEHQTQQKRAGSMGKKFGAAMVDLFSFNKAKAREGLDTAYKNATDNKKVEQDMLMEFRKEFSEVEDKLINLKIDEKKNKEEKDALQGIIASIAEIIHRMETLDNTALNMQKYFQTINNLIVVTFQCNAQMFIEYANQENLEDLEIKQMMEAVVKVYAISSVIKNFATIYSIAASSPSVQARLTRGTSYLGLTYEQAKSKKSELNFEDVEEETEELKSRIESELQKNAKQTNHRVSGFIDACIETTQCIEY</sequence>
<evidence type="ECO:0000313" key="2">
    <source>
        <dbReference type="WBParaSite" id="ES5_v2.g7287.t1"/>
    </source>
</evidence>
<accession>A0AC34GRP0</accession>
<name>A0AC34GRP0_9BILA</name>
<evidence type="ECO:0000313" key="1">
    <source>
        <dbReference type="Proteomes" id="UP000887579"/>
    </source>
</evidence>
<reference evidence="2" key="1">
    <citation type="submission" date="2022-11" db="UniProtKB">
        <authorList>
            <consortium name="WormBaseParasite"/>
        </authorList>
    </citation>
    <scope>IDENTIFICATION</scope>
</reference>
<dbReference type="WBParaSite" id="ES5_v2.g7287.t1">
    <property type="protein sequence ID" value="ES5_v2.g7287.t1"/>
    <property type="gene ID" value="ES5_v2.g7287"/>
</dbReference>
<organism evidence="1 2">
    <name type="scientific">Panagrolaimus sp. ES5</name>
    <dbReference type="NCBI Taxonomy" id="591445"/>
    <lineage>
        <taxon>Eukaryota</taxon>
        <taxon>Metazoa</taxon>
        <taxon>Ecdysozoa</taxon>
        <taxon>Nematoda</taxon>
        <taxon>Chromadorea</taxon>
        <taxon>Rhabditida</taxon>
        <taxon>Tylenchina</taxon>
        <taxon>Panagrolaimomorpha</taxon>
        <taxon>Panagrolaimoidea</taxon>
        <taxon>Panagrolaimidae</taxon>
        <taxon>Panagrolaimus</taxon>
    </lineage>
</organism>
<proteinExistence type="predicted"/>
<protein>
    <submittedName>
        <fullName evidence="2">Uncharacterized protein</fullName>
    </submittedName>
</protein>
<dbReference type="Proteomes" id="UP000887579">
    <property type="component" value="Unplaced"/>
</dbReference>